<evidence type="ECO:0000256" key="1">
    <source>
        <dbReference type="ARBA" id="ARBA00022490"/>
    </source>
</evidence>
<keyword evidence="9" id="KW-1185">Reference proteome</keyword>
<dbReference type="HAMAP" id="MF_01184">
    <property type="entry name" value="XPRTase"/>
    <property type="match status" value="1"/>
</dbReference>
<dbReference type="PANTHER" id="PTHR43864:SF1">
    <property type="entry name" value="XANTHINE PHOSPHORIBOSYLTRANSFERASE"/>
    <property type="match status" value="1"/>
</dbReference>
<feature type="binding site" evidence="5">
    <location>
        <position position="156"/>
    </location>
    <ligand>
        <name>xanthine</name>
        <dbReference type="ChEBI" id="CHEBI:17712"/>
    </ligand>
</feature>
<feature type="domain" description="Phosphoribosyltransferase" evidence="7">
    <location>
        <begin position="26"/>
        <end position="157"/>
    </location>
</feature>
<keyword evidence="2 5" id="KW-0328">Glycosyltransferase</keyword>
<comment type="subcellular location">
    <subcellularLocation>
        <location evidence="5">Cytoplasm</location>
    </subcellularLocation>
</comment>
<comment type="similarity">
    <text evidence="5">Belongs to the purine/pyrimidine phosphoribosyltransferase family. Xpt subfamily.</text>
</comment>
<comment type="pathway">
    <text evidence="5">Purine metabolism; XMP biosynthesis via salvage pathway; XMP from xanthine: step 1/1.</text>
</comment>
<keyword evidence="1 5" id="KW-0963">Cytoplasm</keyword>
<sequence length="203" mass="22935">MKLLEEMIRKYGEIKNDEVLLVDSFLNHQIDPQLMMELGKDFVRHFKNKKITKILTIETSGIAPALMCGYLLNVPVVYLKKSKSKILNEELYETTVHSFTKDIDYLITCRKSFLSSDDSILFIDDFMANGEACLGAIDIIKQAHAQLAGIGIVIEKAFQQGNAKVSQAGYEVYSQARISSLEKNEIQFIDESAVPRTFCGIDR</sequence>
<evidence type="ECO:0000256" key="4">
    <source>
        <dbReference type="ARBA" id="ARBA00022726"/>
    </source>
</evidence>
<feature type="binding site" evidence="5">
    <location>
        <position position="27"/>
    </location>
    <ligand>
        <name>xanthine</name>
        <dbReference type="ChEBI" id="CHEBI:17712"/>
    </ligand>
</feature>
<comment type="function">
    <text evidence="5">Converts the preformed base xanthine, a product of nucleic acid breakdown, to xanthosine 5'-monophosphate (XMP), so it can be reused for RNA or DNA synthesis.</text>
</comment>
<keyword evidence="4 5" id="KW-0660">Purine salvage</keyword>
<dbReference type="AlphaFoldDB" id="A0A6N8UDL2"/>
<accession>A0A6N8UDL2</accession>
<dbReference type="Gene3D" id="3.40.50.2020">
    <property type="match status" value="1"/>
</dbReference>
<dbReference type="PANTHER" id="PTHR43864">
    <property type="entry name" value="HYPOXANTHINE/GUANINE PHOSPHORIBOSYLTRANSFERASE"/>
    <property type="match status" value="1"/>
</dbReference>
<feature type="binding site" evidence="5">
    <location>
        <position position="20"/>
    </location>
    <ligand>
        <name>xanthine</name>
        <dbReference type="ChEBI" id="CHEBI:17712"/>
    </ligand>
</feature>
<evidence type="ECO:0000256" key="3">
    <source>
        <dbReference type="ARBA" id="ARBA00022679"/>
    </source>
</evidence>
<evidence type="ECO:0000256" key="5">
    <source>
        <dbReference type="HAMAP-Rule" id="MF_01184"/>
    </source>
</evidence>
<keyword evidence="3 5" id="KW-0808">Transferase</keyword>
<dbReference type="CDD" id="cd06223">
    <property type="entry name" value="PRTases_typeI"/>
    <property type="match status" value="1"/>
</dbReference>
<evidence type="ECO:0000259" key="7">
    <source>
        <dbReference type="Pfam" id="PF00156"/>
    </source>
</evidence>
<dbReference type="EMBL" id="WUUQ01000008">
    <property type="protein sequence ID" value="MXQ74519.1"/>
    <property type="molecule type" value="Genomic_DNA"/>
</dbReference>
<dbReference type="Pfam" id="PF00156">
    <property type="entry name" value="Pribosyltran"/>
    <property type="match status" value="1"/>
</dbReference>
<protein>
    <recommendedName>
        <fullName evidence="5 6">Xanthine phosphoribosyltransferase</fullName>
        <shortName evidence="5">XPRTase</shortName>
        <ecNumber evidence="5 6">2.4.2.22</ecNumber>
    </recommendedName>
</protein>
<dbReference type="SUPFAM" id="SSF53271">
    <property type="entry name" value="PRTase-like"/>
    <property type="match status" value="1"/>
</dbReference>
<dbReference type="InterPro" id="IPR029057">
    <property type="entry name" value="PRTase-like"/>
</dbReference>
<proteinExistence type="inferred from homology"/>
<evidence type="ECO:0000313" key="8">
    <source>
        <dbReference type="EMBL" id="MXQ74519.1"/>
    </source>
</evidence>
<evidence type="ECO:0000313" key="9">
    <source>
        <dbReference type="Proteomes" id="UP000434036"/>
    </source>
</evidence>
<gene>
    <name evidence="5" type="primary">xpt</name>
    <name evidence="8" type="ORF">GSF08_11340</name>
</gene>
<dbReference type="GO" id="GO:0005737">
    <property type="term" value="C:cytoplasm"/>
    <property type="evidence" value="ECO:0007669"/>
    <property type="project" value="UniProtKB-SubCell"/>
</dbReference>
<comment type="caution">
    <text evidence="8">The sequence shown here is derived from an EMBL/GenBank/DDBJ whole genome shotgun (WGS) entry which is preliminary data.</text>
</comment>
<comment type="catalytic activity">
    <reaction evidence="5">
        <text>XMP + diphosphate = xanthine + 5-phospho-alpha-D-ribose 1-diphosphate</text>
        <dbReference type="Rhea" id="RHEA:10800"/>
        <dbReference type="ChEBI" id="CHEBI:17712"/>
        <dbReference type="ChEBI" id="CHEBI:33019"/>
        <dbReference type="ChEBI" id="CHEBI:57464"/>
        <dbReference type="ChEBI" id="CHEBI:58017"/>
        <dbReference type="EC" id="2.4.2.22"/>
    </reaction>
</comment>
<dbReference type="NCBIfam" id="NF006671">
    <property type="entry name" value="PRK09219.1"/>
    <property type="match status" value="1"/>
</dbReference>
<dbReference type="Proteomes" id="UP000434036">
    <property type="component" value="Unassembled WGS sequence"/>
</dbReference>
<dbReference type="EC" id="2.4.2.22" evidence="5 6"/>
<evidence type="ECO:0000256" key="2">
    <source>
        <dbReference type="ARBA" id="ARBA00022676"/>
    </source>
</evidence>
<dbReference type="InterPro" id="IPR000836">
    <property type="entry name" value="PRTase_dom"/>
</dbReference>
<name>A0A6N8UDL2_9FIRM</name>
<feature type="binding site" evidence="5">
    <location>
        <begin position="128"/>
        <end position="132"/>
    </location>
    <ligand>
        <name>5-phospho-alpha-D-ribose 1-diphosphate</name>
        <dbReference type="ChEBI" id="CHEBI:58017"/>
    </ligand>
</feature>
<dbReference type="UniPathway" id="UPA00602">
    <property type="reaction ID" value="UER00658"/>
</dbReference>
<dbReference type="GO" id="GO:0046110">
    <property type="term" value="P:xanthine metabolic process"/>
    <property type="evidence" value="ECO:0007669"/>
    <property type="project" value="UniProtKB-UniRule"/>
</dbReference>
<dbReference type="InterPro" id="IPR010079">
    <property type="entry name" value="Xanthine_PRibTrfase"/>
</dbReference>
<dbReference type="NCBIfam" id="TIGR01744">
    <property type="entry name" value="XPRTase"/>
    <property type="match status" value="1"/>
</dbReference>
<dbReference type="RefSeq" id="WP_160625902.1">
    <property type="nucleotide sequence ID" value="NZ_WUUQ01000008.1"/>
</dbReference>
<reference evidence="8 9" key="1">
    <citation type="submission" date="2019-12" db="EMBL/GenBank/DDBJ databases">
        <authorList>
            <person name="Yang R."/>
        </authorList>
    </citation>
    <scope>NUCLEOTIDE SEQUENCE [LARGE SCALE GENOMIC DNA]</scope>
    <source>
        <strain evidence="8 9">DONG20-135</strain>
    </source>
</reference>
<comment type="subunit">
    <text evidence="5">Homodimer.</text>
</comment>
<evidence type="ECO:0000256" key="6">
    <source>
        <dbReference type="NCBIfam" id="TIGR01744"/>
    </source>
</evidence>
<dbReference type="GO" id="GO:0006166">
    <property type="term" value="P:purine ribonucleoside salvage"/>
    <property type="evidence" value="ECO:0007669"/>
    <property type="project" value="UniProtKB-KW"/>
</dbReference>
<dbReference type="GO" id="GO:0000310">
    <property type="term" value="F:xanthine phosphoribosyltransferase activity"/>
    <property type="evidence" value="ECO:0007669"/>
    <property type="project" value="UniProtKB-UniRule"/>
</dbReference>
<dbReference type="GO" id="GO:0032265">
    <property type="term" value="P:XMP salvage"/>
    <property type="evidence" value="ECO:0007669"/>
    <property type="project" value="UniProtKB-UniRule"/>
</dbReference>
<reference evidence="8 9" key="2">
    <citation type="submission" date="2020-01" db="EMBL/GenBank/DDBJ databases">
        <title>Clostridiaceae sp. nov. isolated from the gut of human by culturomics.</title>
        <authorList>
            <person name="Chang Y."/>
        </authorList>
    </citation>
    <scope>NUCLEOTIDE SEQUENCE [LARGE SCALE GENOMIC DNA]</scope>
    <source>
        <strain evidence="8 9">DONG20-135</strain>
    </source>
</reference>
<organism evidence="8 9">
    <name type="scientific">Copranaerobaculum intestinale</name>
    <dbReference type="NCBI Taxonomy" id="2692629"/>
    <lineage>
        <taxon>Bacteria</taxon>
        <taxon>Bacillati</taxon>
        <taxon>Bacillota</taxon>
        <taxon>Erysipelotrichia</taxon>
        <taxon>Erysipelotrichales</taxon>
        <taxon>Erysipelotrichaceae</taxon>
        <taxon>Copranaerobaculum</taxon>
    </lineage>
</organism>
<dbReference type="InterPro" id="IPR050118">
    <property type="entry name" value="Pur/Pyrimidine_PRTase"/>
</dbReference>